<name>A0A1M5WRJ5_9FIRM</name>
<keyword evidence="1" id="KW-1133">Transmembrane helix</keyword>
<evidence type="ECO:0000313" key="2">
    <source>
        <dbReference type="EMBL" id="SHH90187.1"/>
    </source>
</evidence>
<organism evidence="2 3">
    <name type="scientific">Sporanaerobacter acetigenes DSM 13106</name>
    <dbReference type="NCBI Taxonomy" id="1123281"/>
    <lineage>
        <taxon>Bacteria</taxon>
        <taxon>Bacillati</taxon>
        <taxon>Bacillota</taxon>
        <taxon>Tissierellia</taxon>
        <taxon>Tissierellales</taxon>
        <taxon>Sporanaerobacteraceae</taxon>
        <taxon>Sporanaerobacter</taxon>
    </lineage>
</organism>
<protein>
    <submittedName>
        <fullName evidence="2">DHHW protein</fullName>
    </submittedName>
</protein>
<proteinExistence type="predicted"/>
<reference evidence="2 3" key="1">
    <citation type="submission" date="2016-11" db="EMBL/GenBank/DDBJ databases">
        <authorList>
            <person name="Jaros S."/>
            <person name="Januszkiewicz K."/>
            <person name="Wedrychowicz H."/>
        </authorList>
    </citation>
    <scope>NUCLEOTIDE SEQUENCE [LARGE SCALE GENOMIC DNA]</scope>
    <source>
        <strain evidence="2 3">DSM 13106</strain>
    </source>
</reference>
<sequence length="378" mass="44425">MKRNRDLYKYMIGGTLIIFIGFMSLIDFFTPKKIFSEMENRRLEEKPEFSMKKLFGGNYTSSYEKYVSDQFPFRNFFIGVKSDCERIAGKVENNEVYLGKDGYLFEKFKTPQREEFEKKIDAINSFAVSNPNVDKYFMLVPNSVKILEDKLPKFAPVDDELALIERVQKSLDKNISFVDVYDTLLSKNHEYIYYKTDHHWTTKGAFYAYEKFCEDVGITPHNEGYFDINEATCEFYGSLYSKSGFRRLSPDSIQLYIPKTKKELEVEYFDEEKIEDTLYDFSGLNKKDKYTIFLGGNHPLIKISSNVNEKKLLIVKDSYANSLIPFLTDHFGQIYVVDLRYFDEDLSSLIEKENIGDVLILFNVKTFFEDDSIRKISW</sequence>
<dbReference type="Proteomes" id="UP000184389">
    <property type="component" value="Unassembled WGS sequence"/>
</dbReference>
<dbReference type="InterPro" id="IPR025945">
    <property type="entry name" value="DHHW"/>
</dbReference>
<evidence type="ECO:0000256" key="1">
    <source>
        <dbReference type="SAM" id="Phobius"/>
    </source>
</evidence>
<dbReference type="Pfam" id="PF14286">
    <property type="entry name" value="DHHW"/>
    <property type="match status" value="1"/>
</dbReference>
<feature type="transmembrane region" description="Helical" evidence="1">
    <location>
        <begin position="7"/>
        <end position="26"/>
    </location>
</feature>
<accession>A0A1M5WRJ5</accession>
<keyword evidence="1" id="KW-0472">Membrane</keyword>
<dbReference type="AlphaFoldDB" id="A0A1M5WRJ5"/>
<keyword evidence="1" id="KW-0812">Transmembrane</keyword>
<dbReference type="RefSeq" id="WP_199229010.1">
    <property type="nucleotide sequence ID" value="NZ_FQXR01000005.1"/>
</dbReference>
<gene>
    <name evidence="2" type="ORF">SAMN02745180_01370</name>
</gene>
<dbReference type="EMBL" id="FQXR01000005">
    <property type="protein sequence ID" value="SHH90187.1"/>
    <property type="molecule type" value="Genomic_DNA"/>
</dbReference>
<keyword evidence="3" id="KW-1185">Reference proteome</keyword>
<dbReference type="STRING" id="1123281.SAMN02745180_01370"/>
<evidence type="ECO:0000313" key="3">
    <source>
        <dbReference type="Proteomes" id="UP000184389"/>
    </source>
</evidence>